<proteinExistence type="predicted"/>
<comment type="caution">
    <text evidence="1">The sequence shown here is derived from an EMBL/GenBank/DDBJ whole genome shotgun (WGS) entry which is preliminary data.</text>
</comment>
<dbReference type="EMBL" id="DVNH01000016">
    <property type="protein sequence ID" value="HIU51424.1"/>
    <property type="molecule type" value="Genomic_DNA"/>
</dbReference>
<reference evidence="1" key="1">
    <citation type="submission" date="2020-10" db="EMBL/GenBank/DDBJ databases">
        <authorList>
            <person name="Gilroy R."/>
        </authorList>
    </citation>
    <scope>NUCLEOTIDE SEQUENCE</scope>
    <source>
        <strain evidence="1">CHK195-15760</strain>
    </source>
</reference>
<protein>
    <submittedName>
        <fullName evidence="1">Uncharacterized protein</fullName>
    </submittedName>
</protein>
<dbReference type="AlphaFoldDB" id="A0A9D1S8R2"/>
<gene>
    <name evidence="1" type="ORF">IAB70_02185</name>
</gene>
<reference evidence="1" key="2">
    <citation type="journal article" date="2021" name="PeerJ">
        <title>Extensive microbial diversity within the chicken gut microbiome revealed by metagenomics and culture.</title>
        <authorList>
            <person name="Gilroy R."/>
            <person name="Ravi A."/>
            <person name="Getino M."/>
            <person name="Pursley I."/>
            <person name="Horton D.L."/>
            <person name="Alikhan N.F."/>
            <person name="Baker D."/>
            <person name="Gharbi K."/>
            <person name="Hall N."/>
            <person name="Watson M."/>
            <person name="Adriaenssens E.M."/>
            <person name="Foster-Nyarko E."/>
            <person name="Jarju S."/>
            <person name="Secka A."/>
            <person name="Antonio M."/>
            <person name="Oren A."/>
            <person name="Chaudhuri R.R."/>
            <person name="La Ragione R."/>
            <person name="Hildebrand F."/>
            <person name="Pallen M.J."/>
        </authorList>
    </citation>
    <scope>NUCLEOTIDE SEQUENCE</scope>
    <source>
        <strain evidence="1">CHK195-15760</strain>
    </source>
</reference>
<evidence type="ECO:0000313" key="1">
    <source>
        <dbReference type="EMBL" id="HIU51424.1"/>
    </source>
</evidence>
<evidence type="ECO:0000313" key="2">
    <source>
        <dbReference type="Proteomes" id="UP000824093"/>
    </source>
</evidence>
<organism evidence="1 2">
    <name type="scientific">Candidatus Merdicola faecigallinarum</name>
    <dbReference type="NCBI Taxonomy" id="2840862"/>
    <lineage>
        <taxon>Bacteria</taxon>
        <taxon>Bacillati</taxon>
        <taxon>Bacillota</taxon>
        <taxon>Clostridia</taxon>
        <taxon>Candidatus Merdicola</taxon>
    </lineage>
</organism>
<dbReference type="Proteomes" id="UP000824093">
    <property type="component" value="Unassembled WGS sequence"/>
</dbReference>
<name>A0A9D1S8R2_9FIRM</name>
<sequence>MKEKKIIDLWRSGLSKNKIAEIYRREYNMQIKIIRSSVRHRHSGRFITNYEALSIVERTVYRYLKGENK</sequence>
<accession>A0A9D1S8R2</accession>